<evidence type="ECO:0000313" key="1">
    <source>
        <dbReference type="EMBL" id="EUD67129.1"/>
    </source>
</evidence>
<sequence>MDIQEKLHEVKKLLELQTCKNDESRESLIKLMRELYLAYMLHRTEEVNKFLKIRQRVEWEI</sequence>
<keyword evidence="2" id="KW-1185">Reference proteome</keyword>
<dbReference type="Proteomes" id="UP000030640">
    <property type="component" value="Unassembled WGS sequence"/>
</dbReference>
<protein>
    <submittedName>
        <fullName evidence="1">Uncharacterized protein</fullName>
    </submittedName>
</protein>
<name>W7ADK0_9APIC</name>
<dbReference type="GeneID" id="20037553"/>
<dbReference type="EMBL" id="KI965467">
    <property type="protein sequence ID" value="EUD67129.1"/>
    <property type="molecule type" value="Genomic_DNA"/>
</dbReference>
<evidence type="ECO:0000313" key="2">
    <source>
        <dbReference type="Proteomes" id="UP000030640"/>
    </source>
</evidence>
<gene>
    <name evidence="1" type="ORF">C922_02279</name>
</gene>
<organism evidence="1 2">
    <name type="scientific">Plasmodium inui San Antonio 1</name>
    <dbReference type="NCBI Taxonomy" id="1237626"/>
    <lineage>
        <taxon>Eukaryota</taxon>
        <taxon>Sar</taxon>
        <taxon>Alveolata</taxon>
        <taxon>Apicomplexa</taxon>
        <taxon>Aconoidasida</taxon>
        <taxon>Haemosporida</taxon>
        <taxon>Plasmodiidae</taxon>
        <taxon>Plasmodium</taxon>
        <taxon>Plasmodium (Plasmodium)</taxon>
    </lineage>
</organism>
<dbReference type="AlphaFoldDB" id="W7ADK0"/>
<proteinExistence type="predicted"/>
<dbReference type="VEuPathDB" id="PlasmoDB:C922_02279"/>
<accession>W7ADK0</accession>
<reference evidence="1 2" key="1">
    <citation type="submission" date="2013-02" db="EMBL/GenBank/DDBJ databases">
        <title>The Genome Sequence of Plasmodium inui San Antonio 1.</title>
        <authorList>
            <consortium name="The Broad Institute Genome Sequencing Platform"/>
            <consortium name="The Broad Institute Genome Sequencing Center for Infectious Disease"/>
            <person name="Neafsey D."/>
            <person name="Cheeseman I."/>
            <person name="Volkman S."/>
            <person name="Adams J."/>
            <person name="Walker B."/>
            <person name="Young S.K."/>
            <person name="Zeng Q."/>
            <person name="Gargeya S."/>
            <person name="Fitzgerald M."/>
            <person name="Haas B."/>
            <person name="Abouelleil A."/>
            <person name="Alvarado L."/>
            <person name="Arachchi H.M."/>
            <person name="Berlin A.M."/>
            <person name="Chapman S.B."/>
            <person name="Dewar J."/>
            <person name="Goldberg J."/>
            <person name="Griggs A."/>
            <person name="Gujja S."/>
            <person name="Hansen M."/>
            <person name="Howarth C."/>
            <person name="Imamovic A."/>
            <person name="Larimer J."/>
            <person name="McCowan C."/>
            <person name="Murphy C."/>
            <person name="Neiman D."/>
            <person name="Pearson M."/>
            <person name="Priest M."/>
            <person name="Roberts A."/>
            <person name="Saif S."/>
            <person name="Shea T."/>
            <person name="Sisk P."/>
            <person name="Sykes S."/>
            <person name="Wortman J."/>
            <person name="Nusbaum C."/>
            <person name="Birren B."/>
        </authorList>
    </citation>
    <scope>NUCLEOTIDE SEQUENCE [LARGE SCALE GENOMIC DNA]</scope>
    <source>
        <strain evidence="1 2">San Antonio 1</strain>
    </source>
</reference>
<dbReference type="RefSeq" id="XP_008816100.1">
    <property type="nucleotide sequence ID" value="XM_008817878.1"/>
</dbReference>